<sequence length="156" mass="18189">MILLPENYYLNCLCRRESRCRPEVFGRKEDGKCEPPAKKAAENKCPPAKVKPGAKSSCPSKPEPVPQQQQPSSCGCGRRNAGKSKRPPRSRNPFIIFYLTMYRKQPGRKITDVAREAGKLWCGMSPEDKEVYRKMARLEQKRRQRKSRRRRHKCRR</sequence>
<evidence type="ECO:0000256" key="1">
    <source>
        <dbReference type="PROSITE-ProRule" id="PRU00267"/>
    </source>
</evidence>
<dbReference type="SMART" id="SM00398">
    <property type="entry name" value="HMG"/>
    <property type="match status" value="1"/>
</dbReference>
<keyword evidence="1" id="KW-0238">DNA-binding</keyword>
<dbReference type="EnsemblMetazoa" id="XM_008213139">
    <property type="protein sequence ID" value="XP_008211361"/>
    <property type="gene ID" value="LOC103316943"/>
</dbReference>
<organism evidence="4 5">
    <name type="scientific">Nasonia vitripennis</name>
    <name type="common">Parasitic wasp</name>
    <dbReference type="NCBI Taxonomy" id="7425"/>
    <lineage>
        <taxon>Eukaryota</taxon>
        <taxon>Metazoa</taxon>
        <taxon>Ecdysozoa</taxon>
        <taxon>Arthropoda</taxon>
        <taxon>Hexapoda</taxon>
        <taxon>Insecta</taxon>
        <taxon>Pterygota</taxon>
        <taxon>Neoptera</taxon>
        <taxon>Endopterygota</taxon>
        <taxon>Hymenoptera</taxon>
        <taxon>Apocrita</taxon>
        <taxon>Proctotrupomorpha</taxon>
        <taxon>Chalcidoidea</taxon>
        <taxon>Pteromalidae</taxon>
        <taxon>Pteromalinae</taxon>
        <taxon>Nasonia</taxon>
    </lineage>
</organism>
<feature type="region of interest" description="Disordered" evidence="2">
    <location>
        <begin position="26"/>
        <end position="92"/>
    </location>
</feature>
<proteinExistence type="predicted"/>
<dbReference type="Proteomes" id="UP000002358">
    <property type="component" value="Chromosome 4"/>
</dbReference>
<feature type="DNA-binding region" description="HMG box" evidence="1">
    <location>
        <begin position="87"/>
        <end position="151"/>
    </location>
</feature>
<dbReference type="SMR" id="A0A7M7H6T0"/>
<evidence type="ECO:0000313" key="5">
    <source>
        <dbReference type="Proteomes" id="UP000002358"/>
    </source>
</evidence>
<dbReference type="GeneID" id="103316943"/>
<reference evidence="4" key="1">
    <citation type="submission" date="2021-01" db="UniProtKB">
        <authorList>
            <consortium name="EnsemblMetazoa"/>
        </authorList>
    </citation>
    <scope>IDENTIFICATION</scope>
</reference>
<keyword evidence="1" id="KW-0539">Nucleus</keyword>
<dbReference type="PROSITE" id="PS50118">
    <property type="entry name" value="HMG_BOX_2"/>
    <property type="match status" value="1"/>
</dbReference>
<dbReference type="GO" id="GO:0003677">
    <property type="term" value="F:DNA binding"/>
    <property type="evidence" value="ECO:0007669"/>
    <property type="project" value="UniProtKB-UniRule"/>
</dbReference>
<dbReference type="GO" id="GO:0005634">
    <property type="term" value="C:nucleus"/>
    <property type="evidence" value="ECO:0007669"/>
    <property type="project" value="UniProtKB-UniRule"/>
</dbReference>
<dbReference type="SUPFAM" id="SSF47095">
    <property type="entry name" value="HMG-box"/>
    <property type="match status" value="1"/>
</dbReference>
<dbReference type="OrthoDB" id="7691468at2759"/>
<feature type="domain" description="HMG box" evidence="3">
    <location>
        <begin position="87"/>
        <end position="151"/>
    </location>
</feature>
<feature type="compositionally biased region" description="Basic residues" evidence="2">
    <location>
        <begin position="80"/>
        <end position="89"/>
    </location>
</feature>
<dbReference type="AlphaFoldDB" id="A0A7M7H6T0"/>
<evidence type="ECO:0000259" key="3">
    <source>
        <dbReference type="PROSITE" id="PS50118"/>
    </source>
</evidence>
<dbReference type="InterPro" id="IPR009071">
    <property type="entry name" value="HMG_box_dom"/>
</dbReference>
<protein>
    <recommendedName>
        <fullName evidence="3">HMG box domain-containing protein</fullName>
    </recommendedName>
</protein>
<dbReference type="Gene3D" id="1.10.30.10">
    <property type="entry name" value="High mobility group box domain"/>
    <property type="match status" value="1"/>
</dbReference>
<keyword evidence="5" id="KW-1185">Reference proteome</keyword>
<feature type="region of interest" description="Disordered" evidence="2">
    <location>
        <begin position="136"/>
        <end position="156"/>
    </location>
</feature>
<dbReference type="InParanoid" id="A0A7M7H6T0"/>
<dbReference type="Pfam" id="PF00505">
    <property type="entry name" value="HMG_box"/>
    <property type="match status" value="1"/>
</dbReference>
<dbReference type="RefSeq" id="XP_008211361.1">
    <property type="nucleotide sequence ID" value="XM_008213139.3"/>
</dbReference>
<evidence type="ECO:0000313" key="4">
    <source>
        <dbReference type="EnsemblMetazoa" id="XP_008211361"/>
    </source>
</evidence>
<name>A0A7M7H6T0_NASVI</name>
<dbReference type="InterPro" id="IPR036910">
    <property type="entry name" value="HMG_box_dom_sf"/>
</dbReference>
<feature type="compositionally biased region" description="Basic and acidic residues" evidence="2">
    <location>
        <begin position="26"/>
        <end position="42"/>
    </location>
</feature>
<dbReference type="FunCoup" id="A0A7M7H6T0">
    <property type="interactions" value="2"/>
</dbReference>
<accession>A0A7M7H6T0</accession>
<feature type="compositionally biased region" description="Basic residues" evidence="2">
    <location>
        <begin position="142"/>
        <end position="156"/>
    </location>
</feature>
<evidence type="ECO:0000256" key="2">
    <source>
        <dbReference type="SAM" id="MobiDB-lite"/>
    </source>
</evidence>
<dbReference type="KEGG" id="nvi:103316943"/>